<name>A0A2P2MQK4_RHIMU</name>
<accession>A0A2P2MQK4</accession>
<proteinExistence type="predicted"/>
<organism evidence="1">
    <name type="scientific">Rhizophora mucronata</name>
    <name type="common">Asiatic mangrove</name>
    <dbReference type="NCBI Taxonomy" id="61149"/>
    <lineage>
        <taxon>Eukaryota</taxon>
        <taxon>Viridiplantae</taxon>
        <taxon>Streptophyta</taxon>
        <taxon>Embryophyta</taxon>
        <taxon>Tracheophyta</taxon>
        <taxon>Spermatophyta</taxon>
        <taxon>Magnoliopsida</taxon>
        <taxon>eudicotyledons</taxon>
        <taxon>Gunneridae</taxon>
        <taxon>Pentapetalae</taxon>
        <taxon>rosids</taxon>
        <taxon>fabids</taxon>
        <taxon>Malpighiales</taxon>
        <taxon>Rhizophoraceae</taxon>
        <taxon>Rhizophora</taxon>
    </lineage>
</organism>
<sequence>MSLILSTLPNHSLKSCSLVYFCSFHIYLKFRCVVDQKKKWCLFDMSCQ</sequence>
<dbReference type="AlphaFoldDB" id="A0A2P2MQK4"/>
<protein>
    <submittedName>
        <fullName evidence="1">Uncharacterized protein</fullName>
    </submittedName>
</protein>
<reference evidence="1" key="1">
    <citation type="submission" date="2018-02" db="EMBL/GenBank/DDBJ databases">
        <title>Rhizophora mucronata_Transcriptome.</title>
        <authorList>
            <person name="Meera S.P."/>
            <person name="Sreeshan A."/>
            <person name="Augustine A."/>
        </authorList>
    </citation>
    <scope>NUCLEOTIDE SEQUENCE</scope>
    <source>
        <tissue evidence="1">Leaf</tissue>
    </source>
</reference>
<dbReference type="EMBL" id="GGEC01052012">
    <property type="protein sequence ID" value="MBX32496.1"/>
    <property type="molecule type" value="Transcribed_RNA"/>
</dbReference>
<evidence type="ECO:0000313" key="1">
    <source>
        <dbReference type="EMBL" id="MBX32496.1"/>
    </source>
</evidence>